<name>A0ABW5QZ70_9BACL</name>
<accession>A0ABW5QZ70</accession>
<evidence type="ECO:0000259" key="4">
    <source>
        <dbReference type="Pfam" id="PF13739"/>
    </source>
</evidence>
<protein>
    <submittedName>
        <fullName evidence="5">PdaC/SigV domain-containing protein</fullName>
    </submittedName>
</protein>
<reference evidence="6" key="1">
    <citation type="journal article" date="2019" name="Int. J. Syst. Evol. Microbiol.">
        <title>The Global Catalogue of Microorganisms (GCM) 10K type strain sequencing project: providing services to taxonomists for standard genome sequencing and annotation.</title>
        <authorList>
            <consortium name="The Broad Institute Genomics Platform"/>
            <consortium name="The Broad Institute Genome Sequencing Center for Infectious Disease"/>
            <person name="Wu L."/>
            <person name="Ma J."/>
        </authorList>
    </citation>
    <scope>NUCLEOTIDE SEQUENCE [LARGE SCALE GENOMIC DNA]</scope>
    <source>
        <strain evidence="6">TISTR 1827</strain>
    </source>
</reference>
<dbReference type="SUPFAM" id="SSF55383">
    <property type="entry name" value="Copper amine oxidase, domain N"/>
    <property type="match status" value="1"/>
</dbReference>
<dbReference type="EMBL" id="JBHUMY010000013">
    <property type="protein sequence ID" value="MFD2661331.1"/>
    <property type="molecule type" value="Genomic_DNA"/>
</dbReference>
<keyword evidence="6" id="KW-1185">Reference proteome</keyword>
<feature type="signal peptide" evidence="1">
    <location>
        <begin position="1"/>
        <end position="30"/>
    </location>
</feature>
<dbReference type="InterPro" id="IPR025303">
    <property type="entry name" value="PdaC"/>
</dbReference>
<evidence type="ECO:0000259" key="3">
    <source>
        <dbReference type="Pfam" id="PF11738"/>
    </source>
</evidence>
<proteinExistence type="predicted"/>
<sequence>MKSSFKQLTFAIAGGCLLAAAVPSVSAVHADGAPAVSAVPISAETGVGAAAVTSKAMKEQTEIYNVDIQLPVVSGLLDMKYQEQLNAAIERQAEEDLQALKKQAAEGAAAAKEGGYDYDPYEMKVTYEIKSAGGGADGGTLSLTVQSYFYTGGAHGMTRVDTYNAVNGATAETITLDKALGSGYKAIAEKAVKAAAAAEPDVYFADAAAELEITNDHPFYVKDGDVYLVFQPYEIAPYAAGIVEIKAAASDSRPGQEPAFSVRVVPEGKQTGGEPAYLLTGHGDRLLPLRAVAEQAGYTVKWNQAARSAEVSKGASWTAVKPDTDYYVYNRTAPISLGIAPVMIDGTLYVPQTFFSDVLKLNVELEHETGALLIGEPQQ</sequence>
<organism evidence="5 6">
    <name type="scientific">Paenibacillus thailandensis</name>
    <dbReference type="NCBI Taxonomy" id="393250"/>
    <lineage>
        <taxon>Bacteria</taxon>
        <taxon>Bacillati</taxon>
        <taxon>Bacillota</taxon>
        <taxon>Bacilli</taxon>
        <taxon>Bacillales</taxon>
        <taxon>Paenibacillaceae</taxon>
        <taxon>Paenibacillus</taxon>
    </lineage>
</organism>
<evidence type="ECO:0000259" key="2">
    <source>
        <dbReference type="Pfam" id="PF07833"/>
    </source>
</evidence>
<dbReference type="InterPro" id="IPR036582">
    <property type="entry name" value="Mao_N_sf"/>
</dbReference>
<dbReference type="InterPro" id="IPR021729">
    <property type="entry name" value="DUF3298"/>
</dbReference>
<dbReference type="Gene3D" id="3.90.640.20">
    <property type="entry name" value="Heat-shock cognate protein, ATPase"/>
    <property type="match status" value="1"/>
</dbReference>
<dbReference type="Pfam" id="PF13739">
    <property type="entry name" value="PdaC"/>
    <property type="match status" value="1"/>
</dbReference>
<dbReference type="Gene3D" id="3.30.457.10">
    <property type="entry name" value="Copper amine oxidase-like, N-terminal domain"/>
    <property type="match status" value="1"/>
</dbReference>
<dbReference type="RefSeq" id="WP_379274044.1">
    <property type="nucleotide sequence ID" value="NZ_JBHUGT010000052.1"/>
</dbReference>
<dbReference type="Pfam" id="PF07833">
    <property type="entry name" value="Cu_amine_oxidN1"/>
    <property type="match status" value="1"/>
</dbReference>
<dbReference type="InterPro" id="IPR012854">
    <property type="entry name" value="Cu_amine_oxidase-like_N"/>
</dbReference>
<dbReference type="Proteomes" id="UP001597493">
    <property type="component" value="Unassembled WGS sequence"/>
</dbReference>
<dbReference type="InterPro" id="IPR037126">
    <property type="entry name" value="PdaC/RsiV-like_sf"/>
</dbReference>
<evidence type="ECO:0000313" key="6">
    <source>
        <dbReference type="Proteomes" id="UP001597493"/>
    </source>
</evidence>
<feature type="domain" description="Deacetylase PdaC" evidence="4">
    <location>
        <begin position="58"/>
        <end position="158"/>
    </location>
</feature>
<evidence type="ECO:0000313" key="5">
    <source>
        <dbReference type="EMBL" id="MFD2661331.1"/>
    </source>
</evidence>
<gene>
    <name evidence="5" type="ORF">ACFSW5_13840</name>
</gene>
<dbReference type="Pfam" id="PF11738">
    <property type="entry name" value="DUF3298"/>
    <property type="match status" value="1"/>
</dbReference>
<evidence type="ECO:0000256" key="1">
    <source>
        <dbReference type="SAM" id="SignalP"/>
    </source>
</evidence>
<feature type="domain" description="Copper amine oxidase-like N-terminal" evidence="2">
    <location>
        <begin position="283"/>
        <end position="372"/>
    </location>
</feature>
<keyword evidence="1" id="KW-0732">Signal</keyword>
<comment type="caution">
    <text evidence="5">The sequence shown here is derived from an EMBL/GenBank/DDBJ whole genome shotgun (WGS) entry which is preliminary data.</text>
</comment>
<feature type="domain" description="DUF3298" evidence="3">
    <location>
        <begin position="186"/>
        <end position="246"/>
    </location>
</feature>
<feature type="chain" id="PRO_5045655278" evidence="1">
    <location>
        <begin position="31"/>
        <end position="379"/>
    </location>
</feature>
<dbReference type="Gene3D" id="3.30.565.40">
    <property type="entry name" value="Fervidobacterium nodosum Rt17-B1 like"/>
    <property type="match status" value="1"/>
</dbReference>